<comment type="caution">
    <text evidence="2">The sequence shown here is derived from an EMBL/GenBank/DDBJ whole genome shotgun (WGS) entry which is preliminary data.</text>
</comment>
<reference evidence="3" key="1">
    <citation type="journal article" date="2019" name="Int. J. Syst. Evol. Microbiol.">
        <title>The Global Catalogue of Microorganisms (GCM) 10K type strain sequencing project: providing services to taxonomists for standard genome sequencing and annotation.</title>
        <authorList>
            <consortium name="The Broad Institute Genomics Platform"/>
            <consortium name="The Broad Institute Genome Sequencing Center for Infectious Disease"/>
            <person name="Wu L."/>
            <person name="Ma J."/>
        </authorList>
    </citation>
    <scope>NUCLEOTIDE SEQUENCE [LARGE SCALE GENOMIC DNA]</scope>
    <source>
        <strain evidence="3">CCM 7640</strain>
    </source>
</reference>
<organism evidence="2 3">
    <name type="scientific">Microbacterium murale</name>
    <dbReference type="NCBI Taxonomy" id="1081040"/>
    <lineage>
        <taxon>Bacteria</taxon>
        <taxon>Bacillati</taxon>
        <taxon>Actinomycetota</taxon>
        <taxon>Actinomycetes</taxon>
        <taxon>Micrococcales</taxon>
        <taxon>Microbacteriaceae</taxon>
        <taxon>Microbacterium</taxon>
    </lineage>
</organism>
<evidence type="ECO:0000313" key="2">
    <source>
        <dbReference type="EMBL" id="GGD68416.1"/>
    </source>
</evidence>
<name>A0ABQ1RJ66_9MICO</name>
<keyword evidence="3" id="KW-1185">Reference proteome</keyword>
<evidence type="ECO:0000313" key="3">
    <source>
        <dbReference type="Proteomes" id="UP000629365"/>
    </source>
</evidence>
<sequence length="114" mass="12841">MVSEIDVHKCACALLREDHDIEADRISVEATQAIDLDDRRSRSDPETICLVDGCRTDFATPHCGRRSKSARQSHFRERLERAWRLADDSRRHEPAALSGATDTSLGFERTESGT</sequence>
<protein>
    <submittedName>
        <fullName evidence="2">Uncharacterized protein</fullName>
    </submittedName>
</protein>
<accession>A0ABQ1RJ66</accession>
<evidence type="ECO:0000256" key="1">
    <source>
        <dbReference type="SAM" id="MobiDB-lite"/>
    </source>
</evidence>
<proteinExistence type="predicted"/>
<feature type="region of interest" description="Disordered" evidence="1">
    <location>
        <begin position="88"/>
        <end position="114"/>
    </location>
</feature>
<gene>
    <name evidence="2" type="ORF">GCM10007269_09430</name>
</gene>
<dbReference type="EMBL" id="BMCM01000001">
    <property type="protein sequence ID" value="GGD68416.1"/>
    <property type="molecule type" value="Genomic_DNA"/>
</dbReference>
<dbReference type="Proteomes" id="UP000629365">
    <property type="component" value="Unassembled WGS sequence"/>
</dbReference>